<dbReference type="InterPro" id="IPR050678">
    <property type="entry name" value="DNA_Partitioning_ATPase"/>
</dbReference>
<dbReference type="NCBIfam" id="NF041546">
    <property type="entry name" value="ParA_partition"/>
    <property type="match status" value="1"/>
</dbReference>
<feature type="domain" description="CobQ/CobB/MinD/ParA nucleotide binding" evidence="1">
    <location>
        <begin position="5"/>
        <end position="183"/>
    </location>
</feature>
<gene>
    <name evidence="2" type="ORF">SAMN05216404_101218</name>
</gene>
<dbReference type="PANTHER" id="PTHR13696">
    <property type="entry name" value="P-LOOP CONTAINING NUCLEOSIDE TRIPHOSPHATE HYDROLASE"/>
    <property type="match status" value="1"/>
</dbReference>
<dbReference type="SUPFAM" id="SSF52540">
    <property type="entry name" value="P-loop containing nucleoside triphosphate hydrolases"/>
    <property type="match status" value="1"/>
</dbReference>
<dbReference type="PIRSF" id="PIRSF009320">
    <property type="entry name" value="Nuc_binding_HP_1000"/>
    <property type="match status" value="1"/>
</dbReference>
<dbReference type="Pfam" id="PF01656">
    <property type="entry name" value="CbiA"/>
    <property type="match status" value="1"/>
</dbReference>
<dbReference type="RefSeq" id="WP_074743741.1">
    <property type="nucleotide sequence ID" value="NZ_FOCT01000001.1"/>
</dbReference>
<dbReference type="InterPro" id="IPR027417">
    <property type="entry name" value="P-loop_NTPase"/>
</dbReference>
<evidence type="ECO:0000259" key="1">
    <source>
        <dbReference type="Pfam" id="PF01656"/>
    </source>
</evidence>
<dbReference type="Proteomes" id="UP000183898">
    <property type="component" value="Unassembled WGS sequence"/>
</dbReference>
<evidence type="ECO:0000313" key="2">
    <source>
        <dbReference type="EMBL" id="SEM81027.1"/>
    </source>
</evidence>
<name>A0A1H8BGM6_9PROT</name>
<dbReference type="EMBL" id="FOCT01000001">
    <property type="protein sequence ID" value="SEM81027.1"/>
    <property type="molecule type" value="Genomic_DNA"/>
</dbReference>
<organism evidence="2 3">
    <name type="scientific">Nitrosospira multiformis</name>
    <dbReference type="NCBI Taxonomy" id="1231"/>
    <lineage>
        <taxon>Bacteria</taxon>
        <taxon>Pseudomonadati</taxon>
        <taxon>Pseudomonadota</taxon>
        <taxon>Betaproteobacteria</taxon>
        <taxon>Nitrosomonadales</taxon>
        <taxon>Nitrosomonadaceae</taxon>
        <taxon>Nitrosospira</taxon>
    </lineage>
</organism>
<evidence type="ECO:0000313" key="3">
    <source>
        <dbReference type="Proteomes" id="UP000183898"/>
    </source>
</evidence>
<dbReference type="InterPro" id="IPR002586">
    <property type="entry name" value="CobQ/CobB/MinD/ParA_Nub-bd_dom"/>
</dbReference>
<dbReference type="CDD" id="cd02042">
    <property type="entry name" value="ParAB_family"/>
    <property type="match status" value="1"/>
</dbReference>
<proteinExistence type="predicted"/>
<accession>A0A1H8BGM6</accession>
<dbReference type="PANTHER" id="PTHR13696:SF96">
    <property type="entry name" value="COBQ_COBB_MIND_PARA NUCLEOTIDE BINDING DOMAIN-CONTAINING PROTEIN"/>
    <property type="match status" value="1"/>
</dbReference>
<protein>
    <submittedName>
        <fullName evidence="2">Plasmid segregation oscillating ATPase ParF</fullName>
    </submittedName>
</protein>
<dbReference type="AlphaFoldDB" id="A0A1H8BGM6"/>
<dbReference type="InterPro" id="IPR048089">
    <property type="entry name" value="McdA"/>
</dbReference>
<reference evidence="2 3" key="1">
    <citation type="submission" date="2016-10" db="EMBL/GenBank/DDBJ databases">
        <authorList>
            <person name="de Groot N.N."/>
        </authorList>
    </citation>
    <scope>NUCLEOTIDE SEQUENCE [LARGE SCALE GENOMIC DNA]</scope>
    <source>
        <strain evidence="2 3">Nl18</strain>
    </source>
</reference>
<sequence>MIIGLLNQKGGVGKTTLSVNIAAALAQSGARILLIDADPQGSTLDWATARKREPVLSVVGFPRKTLHREIEQIGQGYDHIIIDGPPRVEELARAAIMASDIVVIPVQPSPYDIWASDEVIKLIDEARVYKPHLQATFVINRAIANTAIGRDVRDALAVYPIPTLKNTIAQRVIFAEAATQGLSVHEMDAAGPAAMETKAVLDEVMEIMR</sequence>
<dbReference type="Gene3D" id="3.40.50.300">
    <property type="entry name" value="P-loop containing nucleotide triphosphate hydrolases"/>
    <property type="match status" value="1"/>
</dbReference>